<sequence length="952" mass="104121">MKKFLIGLGTLFVLLILALAIAPFLLKGKIESAVNTALDENLNADVYYDSEQFSLSFFKDFPNLTVSMGDFGVVGHAPFEQDTLAQIGEFSLSVNVGSVLSGSIALNEIILDRPDIRVKVLKDGSANYDIAKSDETAVEERPEESSGGSGASFSIDHWEIIDGKLSYDDFGSQMHLVIDGLQHQGEGDFDQDIFDLSSHTQIGEMSFAMEGTEYLHKRALEADATININLPHMKFTFKENTLRLNELALGFDGYVAMPAEDIEMDLTFASKDNSLKAVLSLIPEEFMKDLEGFKSDGEFDIHGHAKGIFNDNQMPAFGLSVNVEDGKIQYPDLPTAIRNLNMAMEIENKDGIIENTSVNIPKFHMDLGKNPIDAKLLVKDLKKYNIEGNLKGTIDLADLSDLAHQEGLTMKGIYKVDISADGYYDSLTNTIPKLDGSMSLANGYFQTADFPIPVKNVGFNAALKSPEGKMSTAFLKVNDFKMTMEKEVFDASMLIQNFNNPSWDVKAKGNIDLATMAKAFQLDSMELSGKIYADIVTKGKMSDLEAEAYDKLPTSGKVTLANLFYADADLPQGLRIANAEANFTPKTITLSGMTGKVGNSDIALNGKLKNYLAYALKDETLTGDINFTSKRFNLNQFMVEETEEEKGKAETKDPETAEGIVEIPKNINMVLNANIKETIYDEMTLTDLKGKIILKNGIASMEGVTFNTMGGQIALKGAYNSANPKNPTFDFDFDMSNIDIPQAYKSLNTVRAAAPVAQNMNGKFNTKFAMKGSLLQDMTPNFDALNGGGDIKINQASVNNSGLVQGISSISGFSSSNKTIDLKDVIMSTKIENGRVKVQPFDVQIGEYTATIQGSNGFDKSLDYKMSVVVPTGGLGDEANKVISGLLGGNTKAVPDAMRFKFDIGGNYDKPTYKLAGTESITTKTSSEKRQEDREQKKDVKDEAKKILDNLF</sequence>
<proteinExistence type="predicted"/>
<evidence type="ECO:0000313" key="3">
    <source>
        <dbReference type="EMBL" id="GJM62231.1"/>
    </source>
</evidence>
<dbReference type="PANTHER" id="PTHR30441:SF8">
    <property type="entry name" value="DUF748 DOMAIN-CONTAINING PROTEIN"/>
    <property type="match status" value="1"/>
</dbReference>
<comment type="caution">
    <text evidence="3">The sequence shown here is derived from an EMBL/GenBank/DDBJ whole genome shotgun (WGS) entry which is preliminary data.</text>
</comment>
<evidence type="ECO:0000256" key="1">
    <source>
        <dbReference type="SAM" id="MobiDB-lite"/>
    </source>
</evidence>
<accession>A0AAN5AMB0</accession>
<keyword evidence="4" id="KW-1185">Reference proteome</keyword>
<reference evidence="3 4" key="1">
    <citation type="submission" date="2021-12" db="EMBL/GenBank/DDBJ databases">
        <title>Genome sequencing of bacteria with rrn-lacking chromosome and rrn-plasmid.</title>
        <authorList>
            <person name="Anda M."/>
            <person name="Iwasaki W."/>
        </authorList>
    </citation>
    <scope>NUCLEOTIDE SEQUENCE [LARGE SCALE GENOMIC DNA]</scope>
    <source>
        <strain evidence="3 4">NBRC 15940</strain>
    </source>
</reference>
<dbReference type="GO" id="GO:0090313">
    <property type="term" value="P:regulation of protein targeting to membrane"/>
    <property type="evidence" value="ECO:0007669"/>
    <property type="project" value="TreeGrafter"/>
</dbReference>
<evidence type="ECO:0000313" key="4">
    <source>
        <dbReference type="Proteomes" id="UP001310022"/>
    </source>
</evidence>
<dbReference type="Proteomes" id="UP001310022">
    <property type="component" value="Unassembled WGS sequence"/>
</dbReference>
<dbReference type="PANTHER" id="PTHR30441">
    <property type="entry name" value="DUF748 DOMAIN-CONTAINING PROTEIN"/>
    <property type="match status" value="1"/>
</dbReference>
<name>A0AAN5AMB0_9BACT</name>
<dbReference type="AlphaFoldDB" id="A0AAN5AMB0"/>
<feature type="domain" description="AsmA" evidence="2">
    <location>
        <begin position="4"/>
        <end position="205"/>
    </location>
</feature>
<feature type="region of interest" description="Disordered" evidence="1">
    <location>
        <begin position="919"/>
        <end position="940"/>
    </location>
</feature>
<dbReference type="InterPro" id="IPR052894">
    <property type="entry name" value="AsmA-related"/>
</dbReference>
<dbReference type="InterPro" id="IPR007844">
    <property type="entry name" value="AsmA"/>
</dbReference>
<dbReference type="Pfam" id="PF05170">
    <property type="entry name" value="AsmA"/>
    <property type="match status" value="1"/>
</dbReference>
<feature type="compositionally biased region" description="Basic and acidic residues" evidence="1">
    <location>
        <begin position="926"/>
        <end position="940"/>
    </location>
</feature>
<protein>
    <recommendedName>
        <fullName evidence="2">AsmA domain-containing protein</fullName>
    </recommendedName>
</protein>
<dbReference type="EMBL" id="BQKE01000001">
    <property type="protein sequence ID" value="GJM62231.1"/>
    <property type="molecule type" value="Genomic_DNA"/>
</dbReference>
<gene>
    <name evidence="3" type="ORF">PEDI_27830</name>
</gene>
<evidence type="ECO:0000259" key="2">
    <source>
        <dbReference type="Pfam" id="PF05170"/>
    </source>
</evidence>
<dbReference type="GO" id="GO:0005886">
    <property type="term" value="C:plasma membrane"/>
    <property type="evidence" value="ECO:0007669"/>
    <property type="project" value="TreeGrafter"/>
</dbReference>
<organism evidence="3 4">
    <name type="scientific">Persicobacter diffluens</name>
    <dbReference type="NCBI Taxonomy" id="981"/>
    <lineage>
        <taxon>Bacteria</taxon>
        <taxon>Pseudomonadati</taxon>
        <taxon>Bacteroidota</taxon>
        <taxon>Cytophagia</taxon>
        <taxon>Cytophagales</taxon>
        <taxon>Persicobacteraceae</taxon>
        <taxon>Persicobacter</taxon>
    </lineage>
</organism>
<dbReference type="RefSeq" id="WP_338237552.1">
    <property type="nucleotide sequence ID" value="NZ_BQKE01000001.1"/>
</dbReference>